<gene>
    <name evidence="1" type="ORF">NTEN_LOCUS21315</name>
</gene>
<reference evidence="1 2" key="1">
    <citation type="submission" date="2020-02" db="EMBL/GenBank/DDBJ databases">
        <authorList>
            <person name="Ferguson B K."/>
        </authorList>
    </citation>
    <scope>NUCLEOTIDE SEQUENCE [LARGE SCALE GENOMIC DNA]</scope>
</reference>
<sequence length="97" mass="11362">ARAGKSRLYGPYLIRKARGDWRFLLDRVRDSYITLVVKEVSTIAESFLSVYIRDLSEMWGCWFKFITRTAVHVSEMLKNRLEFGEIILRGPDQFSGK</sequence>
<dbReference type="EMBL" id="CADCXU010031112">
    <property type="protein sequence ID" value="CAB0017283.1"/>
    <property type="molecule type" value="Genomic_DNA"/>
</dbReference>
<proteinExistence type="predicted"/>
<organism evidence="1 2">
    <name type="scientific">Nesidiocoris tenuis</name>
    <dbReference type="NCBI Taxonomy" id="355587"/>
    <lineage>
        <taxon>Eukaryota</taxon>
        <taxon>Metazoa</taxon>
        <taxon>Ecdysozoa</taxon>
        <taxon>Arthropoda</taxon>
        <taxon>Hexapoda</taxon>
        <taxon>Insecta</taxon>
        <taxon>Pterygota</taxon>
        <taxon>Neoptera</taxon>
        <taxon>Paraneoptera</taxon>
        <taxon>Hemiptera</taxon>
        <taxon>Heteroptera</taxon>
        <taxon>Panheteroptera</taxon>
        <taxon>Cimicomorpha</taxon>
        <taxon>Miridae</taxon>
        <taxon>Dicyphina</taxon>
        <taxon>Nesidiocoris</taxon>
    </lineage>
</organism>
<protein>
    <submittedName>
        <fullName evidence="1">Uncharacterized protein</fullName>
    </submittedName>
</protein>
<keyword evidence="2" id="KW-1185">Reference proteome</keyword>
<dbReference type="AlphaFoldDB" id="A0A6H5HKX1"/>
<evidence type="ECO:0000313" key="2">
    <source>
        <dbReference type="Proteomes" id="UP000479000"/>
    </source>
</evidence>
<name>A0A6H5HKX1_9HEMI</name>
<accession>A0A6H5HKX1</accession>
<dbReference type="Proteomes" id="UP000479000">
    <property type="component" value="Unassembled WGS sequence"/>
</dbReference>
<feature type="non-terminal residue" evidence="1">
    <location>
        <position position="1"/>
    </location>
</feature>
<evidence type="ECO:0000313" key="1">
    <source>
        <dbReference type="EMBL" id="CAB0017283.1"/>
    </source>
</evidence>